<name>A0A1I7D9E7_9BACT</name>
<dbReference type="AlphaFoldDB" id="A0A1I7D9E7"/>
<accession>A0A1I7D9E7</accession>
<sequence>MKHFHYKNKNDGTKGPRILGQIFLASGLIVILLSFINDLETEPTKIALVAGGALVIGAILSSLNSGTLFDFQNRRFKVYQKILWFESGEWEELPEIDQVDLVHHSFRTSYIPNGITPTLNGQVTIYKVVMVANETKFLALDFSREKDAVKALEKIKTGMSIG</sequence>
<feature type="transmembrane region" description="Helical" evidence="1">
    <location>
        <begin position="18"/>
        <end position="36"/>
    </location>
</feature>
<gene>
    <name evidence="2" type="ORF">SAMN04489724_3789</name>
</gene>
<evidence type="ECO:0000313" key="3">
    <source>
        <dbReference type="Proteomes" id="UP000199673"/>
    </source>
</evidence>
<evidence type="ECO:0000256" key="1">
    <source>
        <dbReference type="SAM" id="Phobius"/>
    </source>
</evidence>
<keyword evidence="1" id="KW-1133">Transmembrane helix</keyword>
<keyword evidence="3" id="KW-1185">Reference proteome</keyword>
<proteinExistence type="predicted"/>
<dbReference type="RefSeq" id="WP_091696330.1">
    <property type="nucleotide sequence ID" value="NZ_FPBF01000006.1"/>
</dbReference>
<dbReference type="OrthoDB" id="1467785at2"/>
<dbReference type="EMBL" id="FPBF01000006">
    <property type="protein sequence ID" value="SFU08246.1"/>
    <property type="molecule type" value="Genomic_DNA"/>
</dbReference>
<evidence type="ECO:0000313" key="2">
    <source>
        <dbReference type="EMBL" id="SFU08246.1"/>
    </source>
</evidence>
<reference evidence="3" key="1">
    <citation type="submission" date="2016-10" db="EMBL/GenBank/DDBJ databases">
        <authorList>
            <person name="Varghese N."/>
            <person name="Submissions S."/>
        </authorList>
    </citation>
    <scope>NUCLEOTIDE SEQUENCE [LARGE SCALE GENOMIC DNA]</scope>
    <source>
        <strain evidence="3">DSM 23445</strain>
    </source>
</reference>
<organism evidence="2 3">
    <name type="scientific">Algoriphagus locisalis</name>
    <dbReference type="NCBI Taxonomy" id="305507"/>
    <lineage>
        <taxon>Bacteria</taxon>
        <taxon>Pseudomonadati</taxon>
        <taxon>Bacteroidota</taxon>
        <taxon>Cytophagia</taxon>
        <taxon>Cytophagales</taxon>
        <taxon>Cyclobacteriaceae</taxon>
        <taxon>Algoriphagus</taxon>
    </lineage>
</organism>
<feature type="transmembrane region" description="Helical" evidence="1">
    <location>
        <begin position="48"/>
        <end position="71"/>
    </location>
</feature>
<keyword evidence="1" id="KW-0472">Membrane</keyword>
<keyword evidence="1" id="KW-0812">Transmembrane</keyword>
<dbReference type="Proteomes" id="UP000199673">
    <property type="component" value="Unassembled WGS sequence"/>
</dbReference>
<protein>
    <submittedName>
        <fullName evidence="2">Uncharacterized protein</fullName>
    </submittedName>
</protein>